<dbReference type="RefSeq" id="WP_241967203.1">
    <property type="nucleotide sequence ID" value="NZ_RJKN01000008.1"/>
</dbReference>
<evidence type="ECO:0000313" key="4">
    <source>
        <dbReference type="Proteomes" id="UP000276232"/>
    </source>
</evidence>
<proteinExistence type="predicted"/>
<feature type="transmembrane region" description="Helical" evidence="2">
    <location>
        <begin position="140"/>
        <end position="159"/>
    </location>
</feature>
<comment type="caution">
    <text evidence="3">The sequence shown here is derived from an EMBL/GenBank/DDBJ whole genome shotgun (WGS) entry which is preliminary data.</text>
</comment>
<reference evidence="3 4" key="1">
    <citation type="journal article" date="2015" name="Stand. Genomic Sci.">
        <title>Genomic Encyclopedia of Bacterial and Archaeal Type Strains, Phase III: the genomes of soil and plant-associated and newly described type strains.</title>
        <authorList>
            <person name="Whitman W.B."/>
            <person name="Woyke T."/>
            <person name="Klenk H.P."/>
            <person name="Zhou Y."/>
            <person name="Lilburn T.G."/>
            <person name="Beck B.J."/>
            <person name="De Vos P."/>
            <person name="Vandamme P."/>
            <person name="Eisen J.A."/>
            <person name="Garrity G."/>
            <person name="Hugenholtz P."/>
            <person name="Kyrpides N.C."/>
        </authorList>
    </citation>
    <scope>NUCLEOTIDE SEQUENCE [LARGE SCALE GENOMIC DNA]</scope>
    <source>
        <strain evidence="3 4">CECT 7306</strain>
    </source>
</reference>
<dbReference type="InterPro" id="IPR018719">
    <property type="entry name" value="DUF2243_membrane"/>
</dbReference>
<gene>
    <name evidence="3" type="ORF">EDC03_2938</name>
</gene>
<keyword evidence="2" id="KW-0812">Transmembrane</keyword>
<evidence type="ECO:0000256" key="2">
    <source>
        <dbReference type="SAM" id="Phobius"/>
    </source>
</evidence>
<keyword evidence="2" id="KW-1133">Transmembrane helix</keyword>
<sequence length="171" mass="18142">MTSTSGSASSGRAVRARGGPADPWRRTTAAGVLLGAGVAASVVDLLVLHLLLQWHHFYDRSTTAVAVASDGVLHALGWTATVWGLVLLLDVRRRGPVPRGRWWGGVLVGLGGFQLVDGVVDHKLLRLHQVRYDVEDLVVYDVVWIGSAVLVLAAGLVVLRRAGRSAARGDG</sequence>
<keyword evidence="4" id="KW-1185">Reference proteome</keyword>
<name>A0A3N1G9U0_9ACTN</name>
<feature type="compositionally biased region" description="Low complexity" evidence="1">
    <location>
        <begin position="1"/>
        <end position="21"/>
    </location>
</feature>
<keyword evidence="2" id="KW-0472">Membrane</keyword>
<accession>A0A3N1G9U0</accession>
<feature type="transmembrane region" description="Helical" evidence="2">
    <location>
        <begin position="72"/>
        <end position="90"/>
    </location>
</feature>
<dbReference type="Proteomes" id="UP000276232">
    <property type="component" value="Unassembled WGS sequence"/>
</dbReference>
<feature type="region of interest" description="Disordered" evidence="1">
    <location>
        <begin position="1"/>
        <end position="22"/>
    </location>
</feature>
<evidence type="ECO:0000256" key="1">
    <source>
        <dbReference type="SAM" id="MobiDB-lite"/>
    </source>
</evidence>
<dbReference type="Pfam" id="PF10002">
    <property type="entry name" value="DUF2243"/>
    <property type="match status" value="1"/>
</dbReference>
<dbReference type="AlphaFoldDB" id="A0A3N1G9U0"/>
<dbReference type="EMBL" id="RJKN01000008">
    <property type="protein sequence ID" value="ROP27010.1"/>
    <property type="molecule type" value="Genomic_DNA"/>
</dbReference>
<feature type="transmembrane region" description="Helical" evidence="2">
    <location>
        <begin position="102"/>
        <end position="120"/>
    </location>
</feature>
<organism evidence="3 4">
    <name type="scientific">Pseudokineococcus lusitanus</name>
    <dbReference type="NCBI Taxonomy" id="763993"/>
    <lineage>
        <taxon>Bacteria</taxon>
        <taxon>Bacillati</taxon>
        <taxon>Actinomycetota</taxon>
        <taxon>Actinomycetes</taxon>
        <taxon>Kineosporiales</taxon>
        <taxon>Kineosporiaceae</taxon>
        <taxon>Pseudokineococcus</taxon>
    </lineage>
</organism>
<evidence type="ECO:0000313" key="3">
    <source>
        <dbReference type="EMBL" id="ROP27010.1"/>
    </source>
</evidence>
<feature type="transmembrane region" description="Helical" evidence="2">
    <location>
        <begin position="32"/>
        <end position="52"/>
    </location>
</feature>
<protein>
    <submittedName>
        <fullName evidence="3">Putative membrane protein</fullName>
    </submittedName>
</protein>
<dbReference type="InParanoid" id="A0A3N1G9U0"/>